<evidence type="ECO:0000313" key="5">
    <source>
        <dbReference type="Proteomes" id="UP001321542"/>
    </source>
</evidence>
<dbReference type="EMBL" id="AP018448">
    <property type="protein sequence ID" value="BBC36220.1"/>
    <property type="molecule type" value="Genomic_DNA"/>
</dbReference>
<feature type="compositionally biased region" description="Low complexity" evidence="2">
    <location>
        <begin position="402"/>
        <end position="416"/>
    </location>
</feature>
<evidence type="ECO:0000256" key="2">
    <source>
        <dbReference type="SAM" id="MobiDB-lite"/>
    </source>
</evidence>
<reference evidence="4 5" key="2">
    <citation type="journal article" date="2023" name="ChemBioChem">
        <title>Acyltransferase Domain Exchange between Two Independent Type I Polyketide Synthases in the Same Producer Strain of Macrolide Antibiotics.</title>
        <authorList>
            <person name="Kudo F."/>
            <person name="Kishikawa K."/>
            <person name="Tsuboi K."/>
            <person name="Kido T."/>
            <person name="Usui T."/>
            <person name="Hashimoto J."/>
            <person name="Shin-Ya K."/>
            <person name="Miyanaga A."/>
            <person name="Eguchi T."/>
        </authorList>
    </citation>
    <scope>NUCLEOTIDE SEQUENCE [LARGE SCALE GENOMIC DNA]</scope>
    <source>
        <strain evidence="4 5">A-8890</strain>
    </source>
</reference>
<evidence type="ECO:0000313" key="4">
    <source>
        <dbReference type="EMBL" id="BBC36220.1"/>
    </source>
</evidence>
<reference evidence="4 5" key="1">
    <citation type="journal article" date="2010" name="ChemBioChem">
        <title>Cloning and characterization of the biosynthetic gene cluster of 16-membered macrolide antibiotic FD-891: involvement of a dual functional cytochrome P450 monooxygenase catalyzing epoxidation and hydroxylation.</title>
        <authorList>
            <person name="Kudo F."/>
            <person name="Motegi A."/>
            <person name="Mizoue K."/>
            <person name="Eguchi T."/>
        </authorList>
    </citation>
    <scope>NUCLEOTIDE SEQUENCE [LARGE SCALE GENOMIC DNA]</scope>
    <source>
        <strain evidence="4 5">A-8890</strain>
    </source>
</reference>
<feature type="domain" description="ATP-grasp" evidence="3">
    <location>
        <begin position="130"/>
        <end position="324"/>
    </location>
</feature>
<keyword evidence="1" id="KW-0067">ATP-binding</keyword>
<proteinExistence type="predicted"/>
<evidence type="ECO:0000259" key="3">
    <source>
        <dbReference type="PROSITE" id="PS50975"/>
    </source>
</evidence>
<dbReference type="PROSITE" id="PS50975">
    <property type="entry name" value="ATP_GRASP"/>
    <property type="match status" value="1"/>
</dbReference>
<dbReference type="Gene3D" id="3.30.470.20">
    <property type="entry name" value="ATP-grasp fold, B domain"/>
    <property type="match status" value="1"/>
</dbReference>
<gene>
    <name evidence="4" type="ORF">SGFS_075140</name>
</gene>
<keyword evidence="5" id="KW-1185">Reference proteome</keyword>
<dbReference type="InterPro" id="IPR011761">
    <property type="entry name" value="ATP-grasp"/>
</dbReference>
<name>A0ABN5VSC7_9ACTN</name>
<dbReference type="Proteomes" id="UP001321542">
    <property type="component" value="Chromosome"/>
</dbReference>
<protein>
    <recommendedName>
        <fullName evidence="3">ATP-grasp domain-containing protein</fullName>
    </recommendedName>
</protein>
<dbReference type="SUPFAM" id="SSF56059">
    <property type="entry name" value="Glutathione synthetase ATP-binding domain-like"/>
    <property type="match status" value="1"/>
</dbReference>
<feature type="region of interest" description="Disordered" evidence="2">
    <location>
        <begin position="397"/>
        <end position="416"/>
    </location>
</feature>
<accession>A0ABN5VSC7</accession>
<organism evidence="4 5">
    <name type="scientific">Streptomyces graminofaciens</name>
    <dbReference type="NCBI Taxonomy" id="68212"/>
    <lineage>
        <taxon>Bacteria</taxon>
        <taxon>Bacillati</taxon>
        <taxon>Actinomycetota</taxon>
        <taxon>Actinomycetes</taxon>
        <taxon>Kitasatosporales</taxon>
        <taxon>Streptomycetaceae</taxon>
        <taxon>Streptomyces</taxon>
    </lineage>
</organism>
<sequence>MSLLDTRVPAVLLRIDRNPFHHGTLGAVRTLGRAGVEVHVVADSAGSPHARSRYVAETHSPPPSDATTAEIAAVLRRVADRIGRRSVLIPMDDASAIAVCRLGADLAYGYLLPDQPVDLAERVADKAELAAVCGRVGVPHPVTLIPDSAAQTAAFAWQLGLPLVAKWSQPWWVPAGSGLRSTVVVHSADEAQALFRRTEEAGSRLLLQSFLPPGPDRDWFFHGYVDRAGVVRGGGPGRKQRAWPRGAGLTTVGCWTPNPEVQALAERLVSTIGYRGVFDLDFRRDGTTGAYHLLDFNPRPGAQFRLFADTAGVDVVRALHLDLTHRPVPDGDPLPGRDFVVENYAPLAALRPRRGREFAWHARDDLAPSFALWALWCRHAARRLSDRRPTPEVRIVRQAGAPTSLPSPTYPTSPTD</sequence>
<keyword evidence="1" id="KW-0547">Nucleotide-binding</keyword>
<evidence type="ECO:0000256" key="1">
    <source>
        <dbReference type="PROSITE-ProRule" id="PRU00409"/>
    </source>
</evidence>